<dbReference type="RefSeq" id="XP_008021396.1">
    <property type="nucleotide sequence ID" value="XM_008023205.1"/>
</dbReference>
<proteinExistence type="predicted"/>
<evidence type="ECO:0000313" key="1">
    <source>
        <dbReference type="EMBL" id="EOA90593.1"/>
    </source>
</evidence>
<dbReference type="EMBL" id="KB908482">
    <property type="protein sequence ID" value="EOA90593.1"/>
    <property type="molecule type" value="Genomic_DNA"/>
</dbReference>
<name>R0KCH7_EXST2</name>
<reference evidence="1 2" key="1">
    <citation type="journal article" date="2012" name="PLoS Pathog.">
        <title>Diverse lifestyles and strategies of plant pathogenesis encoded in the genomes of eighteen Dothideomycetes fungi.</title>
        <authorList>
            <person name="Ohm R.A."/>
            <person name="Feau N."/>
            <person name="Henrissat B."/>
            <person name="Schoch C.L."/>
            <person name="Horwitz B.A."/>
            <person name="Barry K.W."/>
            <person name="Condon B.J."/>
            <person name="Copeland A.C."/>
            <person name="Dhillon B."/>
            <person name="Glaser F."/>
            <person name="Hesse C.N."/>
            <person name="Kosti I."/>
            <person name="LaButti K."/>
            <person name="Lindquist E.A."/>
            <person name="Lucas S."/>
            <person name="Salamov A.A."/>
            <person name="Bradshaw R.E."/>
            <person name="Ciuffetti L."/>
            <person name="Hamelin R.C."/>
            <person name="Kema G.H.J."/>
            <person name="Lawrence C."/>
            <person name="Scott J.A."/>
            <person name="Spatafora J.W."/>
            <person name="Turgeon B.G."/>
            <person name="de Wit P.J.G.M."/>
            <person name="Zhong S."/>
            <person name="Goodwin S.B."/>
            <person name="Grigoriev I.V."/>
        </authorList>
    </citation>
    <scope>NUCLEOTIDE SEQUENCE [LARGE SCALE GENOMIC DNA]</scope>
    <source>
        <strain evidence="2">28A</strain>
    </source>
</reference>
<organism evidence="1 2">
    <name type="scientific">Exserohilum turcicum (strain 28A)</name>
    <name type="common">Northern leaf blight fungus</name>
    <name type="synonym">Setosphaeria turcica</name>
    <dbReference type="NCBI Taxonomy" id="671987"/>
    <lineage>
        <taxon>Eukaryota</taxon>
        <taxon>Fungi</taxon>
        <taxon>Dikarya</taxon>
        <taxon>Ascomycota</taxon>
        <taxon>Pezizomycotina</taxon>
        <taxon>Dothideomycetes</taxon>
        <taxon>Pleosporomycetidae</taxon>
        <taxon>Pleosporales</taxon>
        <taxon>Pleosporineae</taxon>
        <taxon>Pleosporaceae</taxon>
        <taxon>Exserohilum</taxon>
    </lineage>
</organism>
<dbReference type="GeneID" id="19399847"/>
<keyword evidence="2" id="KW-1185">Reference proteome</keyword>
<dbReference type="Proteomes" id="UP000016935">
    <property type="component" value="Unassembled WGS sequence"/>
</dbReference>
<accession>R0KCH7</accession>
<gene>
    <name evidence="1" type="ORF">SETTUDRAFT_166567</name>
</gene>
<reference evidence="1 2" key="2">
    <citation type="journal article" date="2013" name="PLoS Genet.">
        <title>Comparative genome structure, secondary metabolite, and effector coding capacity across Cochliobolus pathogens.</title>
        <authorList>
            <person name="Condon B.J."/>
            <person name="Leng Y."/>
            <person name="Wu D."/>
            <person name="Bushley K.E."/>
            <person name="Ohm R.A."/>
            <person name="Otillar R."/>
            <person name="Martin J."/>
            <person name="Schackwitz W."/>
            <person name="Grimwood J."/>
            <person name="MohdZainudin N."/>
            <person name="Xue C."/>
            <person name="Wang R."/>
            <person name="Manning V.A."/>
            <person name="Dhillon B."/>
            <person name="Tu Z.J."/>
            <person name="Steffenson B.J."/>
            <person name="Salamov A."/>
            <person name="Sun H."/>
            <person name="Lowry S."/>
            <person name="LaButti K."/>
            <person name="Han J."/>
            <person name="Copeland A."/>
            <person name="Lindquist E."/>
            <person name="Barry K."/>
            <person name="Schmutz J."/>
            <person name="Baker S.E."/>
            <person name="Ciuffetti L.M."/>
            <person name="Grigoriev I.V."/>
            <person name="Zhong S."/>
            <person name="Turgeon B.G."/>
        </authorList>
    </citation>
    <scope>NUCLEOTIDE SEQUENCE [LARGE SCALE GENOMIC DNA]</scope>
    <source>
        <strain evidence="2">28A</strain>
    </source>
</reference>
<dbReference type="AlphaFoldDB" id="R0KCH7"/>
<dbReference type="HOGENOM" id="CLU_2607517_0_0_1"/>
<sequence>MIQLKMQTLVPDFDVLGRANPCRIVAKIWSTTMTKHFHFIIPNPVPGHPYESSTGRAGVGTWMMRATILKCAGKWSFET</sequence>
<protein>
    <submittedName>
        <fullName evidence="1">Uncharacterized protein</fullName>
    </submittedName>
</protein>
<evidence type="ECO:0000313" key="2">
    <source>
        <dbReference type="Proteomes" id="UP000016935"/>
    </source>
</evidence>